<sequence>MQKLKIVIFKMYRYLYSFLVAPFLIGVNKKFFYENYLEMLNLYLINKDKYDFIEFLAPQWNKNTLILEKYFLNDFSFSFLNLDVIKATMFMYTHGDWKNIQKKFIYEYLGKKHAKEILLEYNLGRPLLNDFEYTTSGNNIHHLYHLLKFFKETKTKSPDINKVIEVGGGYGNMAKIFKKINSESTYVIIDIPIFSYIQAVYLKTIYGRDAVHIVHANRPIIKNGLINIIPLDKKILVSIKDILIDVDLFISTWALSESNEAMQNYIKNADFFKAKYLLIAYQKMNNSFVYSENVKNIGGNYEMVFNEETEYVKDNYYLFCERK</sequence>
<proteinExistence type="predicted"/>
<dbReference type="NCBIfam" id="TIGR04371">
    <property type="entry name" value="methyltran_NanM"/>
    <property type="match status" value="1"/>
</dbReference>
<protein>
    <recommendedName>
        <fullName evidence="3">Sugar O-methyltransferase</fullName>
    </recommendedName>
</protein>
<reference evidence="1 2" key="1">
    <citation type="submission" date="2017-09" db="EMBL/GenBank/DDBJ databases">
        <title>Depth-based differentiation of microbial function through sediment-hosted aquifers and enrichment of novel symbionts in the deep terrestrial subsurface.</title>
        <authorList>
            <person name="Probst A.J."/>
            <person name="Ladd B."/>
            <person name="Jarett J.K."/>
            <person name="Geller-Mcgrath D.E."/>
            <person name="Sieber C.M."/>
            <person name="Emerson J.B."/>
            <person name="Anantharaman K."/>
            <person name="Thomas B.C."/>
            <person name="Malmstrom R."/>
            <person name="Stieglmeier M."/>
            <person name="Klingl A."/>
            <person name="Woyke T."/>
            <person name="Ryan C.M."/>
            <person name="Banfield J.F."/>
        </authorList>
    </citation>
    <scope>NUCLEOTIDE SEQUENCE [LARGE SCALE GENOMIC DNA]</scope>
    <source>
        <strain evidence="1">CG22_combo_CG10-13_8_21_14_all_32_8</strain>
    </source>
</reference>
<comment type="caution">
    <text evidence="1">The sequence shown here is derived from an EMBL/GenBank/DDBJ whole genome shotgun (WGS) entry which is preliminary data.</text>
</comment>
<dbReference type="AlphaFoldDB" id="A0A2H0CH56"/>
<organism evidence="1 2">
    <name type="scientific">Candidatus Nomurabacteria bacterium CG22_combo_CG10-13_8_21_14_all_32_8</name>
    <dbReference type="NCBI Taxonomy" id="1974732"/>
    <lineage>
        <taxon>Bacteria</taxon>
        <taxon>Candidatus Nomuraibacteriota</taxon>
    </lineage>
</organism>
<dbReference type="InterPro" id="IPR030807">
    <property type="entry name" value="Methyltran_NanM"/>
</dbReference>
<accession>A0A2H0CH56</accession>
<name>A0A2H0CH56_9BACT</name>
<evidence type="ECO:0000313" key="1">
    <source>
        <dbReference type="EMBL" id="PIP69243.1"/>
    </source>
</evidence>
<gene>
    <name evidence="1" type="ORF">COW91_00410</name>
</gene>
<dbReference type="EMBL" id="PCTI01000006">
    <property type="protein sequence ID" value="PIP69243.1"/>
    <property type="molecule type" value="Genomic_DNA"/>
</dbReference>
<dbReference type="Proteomes" id="UP000229176">
    <property type="component" value="Unassembled WGS sequence"/>
</dbReference>
<evidence type="ECO:0008006" key="3">
    <source>
        <dbReference type="Google" id="ProtNLM"/>
    </source>
</evidence>
<evidence type="ECO:0000313" key="2">
    <source>
        <dbReference type="Proteomes" id="UP000229176"/>
    </source>
</evidence>